<keyword evidence="5 7" id="KW-0472">Membrane</keyword>
<dbReference type="InterPro" id="IPR050545">
    <property type="entry name" value="Mycobact_MmpL"/>
</dbReference>
<evidence type="ECO:0000256" key="6">
    <source>
        <dbReference type="SAM" id="MobiDB-lite"/>
    </source>
</evidence>
<feature type="transmembrane region" description="Helical" evidence="7">
    <location>
        <begin position="331"/>
        <end position="355"/>
    </location>
</feature>
<dbReference type="GO" id="GO:0005886">
    <property type="term" value="C:plasma membrane"/>
    <property type="evidence" value="ECO:0007669"/>
    <property type="project" value="UniProtKB-SubCell"/>
</dbReference>
<keyword evidence="4 7" id="KW-1133">Transmembrane helix</keyword>
<comment type="subcellular location">
    <subcellularLocation>
        <location evidence="1">Cell membrane</location>
        <topology evidence="1">Multi-pass membrane protein</topology>
    </subcellularLocation>
</comment>
<dbReference type="SUPFAM" id="SSF82866">
    <property type="entry name" value="Multidrug efflux transporter AcrB transmembrane domain"/>
    <property type="match status" value="2"/>
</dbReference>
<gene>
    <name evidence="9" type="ORF">CLV92_11134</name>
</gene>
<dbReference type="Gene3D" id="1.20.1640.10">
    <property type="entry name" value="Multidrug efflux transporter AcrB transmembrane domain"/>
    <property type="match status" value="2"/>
</dbReference>
<dbReference type="InterPro" id="IPR004869">
    <property type="entry name" value="MMPL_dom"/>
</dbReference>
<dbReference type="Pfam" id="PF03176">
    <property type="entry name" value="MMPL"/>
    <property type="match status" value="2"/>
</dbReference>
<proteinExistence type="predicted"/>
<organism evidence="9 10">
    <name type="scientific">Kineococcus xinjiangensis</name>
    <dbReference type="NCBI Taxonomy" id="512762"/>
    <lineage>
        <taxon>Bacteria</taxon>
        <taxon>Bacillati</taxon>
        <taxon>Actinomycetota</taxon>
        <taxon>Actinomycetes</taxon>
        <taxon>Kineosporiales</taxon>
        <taxon>Kineosporiaceae</taxon>
        <taxon>Kineococcus</taxon>
    </lineage>
</organism>
<comment type="caution">
    <text evidence="9">The sequence shown here is derived from an EMBL/GenBank/DDBJ whole genome shotgun (WGS) entry which is preliminary data.</text>
</comment>
<feature type="transmembrane region" description="Helical" evidence="7">
    <location>
        <begin position="303"/>
        <end position="325"/>
    </location>
</feature>
<evidence type="ECO:0000313" key="10">
    <source>
        <dbReference type="Proteomes" id="UP000239485"/>
    </source>
</evidence>
<feature type="domain" description="Membrane transport protein MMPL" evidence="8">
    <location>
        <begin position="122"/>
        <end position="392"/>
    </location>
</feature>
<feature type="transmembrane region" description="Helical" evidence="7">
    <location>
        <begin position="625"/>
        <end position="647"/>
    </location>
</feature>
<feature type="transmembrane region" description="Helical" evidence="7">
    <location>
        <begin position="701"/>
        <end position="726"/>
    </location>
</feature>
<evidence type="ECO:0000313" key="9">
    <source>
        <dbReference type="EMBL" id="PPK93117.1"/>
    </source>
</evidence>
<feature type="transmembrane region" description="Helical" evidence="7">
    <location>
        <begin position="256"/>
        <end position="276"/>
    </location>
</feature>
<evidence type="ECO:0000256" key="2">
    <source>
        <dbReference type="ARBA" id="ARBA00022475"/>
    </source>
</evidence>
<keyword evidence="10" id="KW-1185">Reference proteome</keyword>
<evidence type="ECO:0000256" key="7">
    <source>
        <dbReference type="SAM" id="Phobius"/>
    </source>
</evidence>
<keyword evidence="3 7" id="KW-0812">Transmembrane</keyword>
<evidence type="ECO:0000256" key="3">
    <source>
        <dbReference type="ARBA" id="ARBA00022692"/>
    </source>
</evidence>
<dbReference type="EMBL" id="PTJD01000011">
    <property type="protein sequence ID" value="PPK93117.1"/>
    <property type="molecule type" value="Genomic_DNA"/>
</dbReference>
<name>A0A2S6IFZ6_9ACTN</name>
<evidence type="ECO:0000256" key="1">
    <source>
        <dbReference type="ARBA" id="ARBA00004651"/>
    </source>
</evidence>
<feature type="transmembrane region" description="Helical" evidence="7">
    <location>
        <begin position="392"/>
        <end position="411"/>
    </location>
</feature>
<feature type="compositionally biased region" description="Pro residues" evidence="6">
    <location>
        <begin position="21"/>
        <end position="30"/>
    </location>
</feature>
<protein>
    <submittedName>
        <fullName evidence="9">RND superfamily putative drug exporter</fullName>
    </submittedName>
</protein>
<feature type="transmembrane region" description="Helical" evidence="7">
    <location>
        <begin position="584"/>
        <end position="605"/>
    </location>
</feature>
<feature type="transmembrane region" description="Helical" evidence="7">
    <location>
        <begin position="44"/>
        <end position="62"/>
    </location>
</feature>
<dbReference type="Proteomes" id="UP000239485">
    <property type="component" value="Unassembled WGS sequence"/>
</dbReference>
<evidence type="ECO:0000256" key="5">
    <source>
        <dbReference type="ARBA" id="ARBA00023136"/>
    </source>
</evidence>
<dbReference type="PANTHER" id="PTHR33406:SF13">
    <property type="entry name" value="MEMBRANE PROTEIN YDFJ"/>
    <property type="match status" value="1"/>
</dbReference>
<feature type="transmembrane region" description="Helical" evidence="7">
    <location>
        <begin position="558"/>
        <end position="577"/>
    </location>
</feature>
<evidence type="ECO:0000259" key="8">
    <source>
        <dbReference type="Pfam" id="PF03176"/>
    </source>
</evidence>
<dbReference type="RefSeq" id="WP_104433959.1">
    <property type="nucleotide sequence ID" value="NZ_PTJD01000011.1"/>
</dbReference>
<evidence type="ECO:0000256" key="4">
    <source>
        <dbReference type="ARBA" id="ARBA00022989"/>
    </source>
</evidence>
<feature type="transmembrane region" description="Helical" evidence="7">
    <location>
        <begin position="230"/>
        <end position="250"/>
    </location>
</feature>
<feature type="domain" description="Membrane transport protein MMPL" evidence="8">
    <location>
        <begin position="422"/>
        <end position="732"/>
    </location>
</feature>
<keyword evidence="2" id="KW-1003">Cell membrane</keyword>
<sequence length="742" mass="75291">MPSQSAPQRPAPTVPRARPAAGPPLPPVPPRGGGAARFSIERRWWVLLGWVLLVAAAVLLIGRGTTTTDPVDELVGDSRAAAAALEGADFGRPQQETLVLTAQHAMDPATLERLHAEAVDAYRGAPHVTGVGEGTLSADGRTYAVPLLLDTPVGESAQEDVAGALERTADLAAAHPELEVGQVGPGSIDREVGEQVTAELHRAELLSIPLTLLVLLLAFRSFVSALVPVVLGLVSVVVALGLTALVSGVRPVAPEAASLTLLIGLAVGVDYALFVLRRARAARAEGASVRDGILLAARTSGRAVVVSGATVVVSMAGMLVAGGLYTSLALGAVLVVAVAVLASATLLPALMAVLGDRVEALRLPRLRRGARGADPERSAWGRVAGVAARRPVVALLGGGALVVGLAVPAFGMQTALPGAEALPEHFESVQALDRLTAAFPDSGATVDVVVTSTAAGADRAVAALERADAEARAGAAGLGLRFAEGTPPSLRSAVDGRVHVLALPLAGAPGGEEAAEAVAEVRERLVPRLRGELPAGATVAVGGVAEGTDLSAWMSERLPWVAAFVLVLTFAVVLLSFGSPALALATLVLNAGSCLAAFGIVTVVFGGEWAEGLLGFTSTGAVVSWLPVLMLVVLFGLSMDYHVLVVARVREEFAAGRTAREAVAAGVARTAGVVTSAAVVMVAVFAVFGTMSDLGMKQLGVGLAAAVLLDATVVRGLLLPAALALLGRSAHTGPRWVPALHG</sequence>
<accession>A0A2S6IFZ6</accession>
<feature type="region of interest" description="Disordered" evidence="6">
    <location>
        <begin position="1"/>
        <end position="32"/>
    </location>
</feature>
<dbReference type="AlphaFoldDB" id="A0A2S6IFZ6"/>
<feature type="transmembrane region" description="Helical" evidence="7">
    <location>
        <begin position="205"/>
        <end position="223"/>
    </location>
</feature>
<dbReference type="PANTHER" id="PTHR33406">
    <property type="entry name" value="MEMBRANE PROTEIN MJ1562-RELATED"/>
    <property type="match status" value="1"/>
</dbReference>
<dbReference type="OrthoDB" id="7051771at2"/>
<feature type="transmembrane region" description="Helical" evidence="7">
    <location>
        <begin position="667"/>
        <end position="689"/>
    </location>
</feature>
<reference evidence="9 10" key="1">
    <citation type="submission" date="2018-02" db="EMBL/GenBank/DDBJ databases">
        <title>Genomic Encyclopedia of Archaeal and Bacterial Type Strains, Phase II (KMG-II): from individual species to whole genera.</title>
        <authorList>
            <person name="Goeker M."/>
        </authorList>
    </citation>
    <scope>NUCLEOTIDE SEQUENCE [LARGE SCALE GENOMIC DNA]</scope>
    <source>
        <strain evidence="9 10">DSM 22857</strain>
    </source>
</reference>